<name>A0A345UGQ8_9BACT</name>
<proteinExistence type="inferred from homology"/>
<dbReference type="Pfam" id="PF13242">
    <property type="entry name" value="Hydrolase_like"/>
    <property type="match status" value="1"/>
</dbReference>
<evidence type="ECO:0000256" key="6">
    <source>
        <dbReference type="ARBA" id="ARBA00022801"/>
    </source>
</evidence>
<keyword evidence="8" id="KW-0119">Carbohydrate metabolism</keyword>
<evidence type="ECO:0000256" key="10">
    <source>
        <dbReference type="ARBA" id="ARBA00072557"/>
    </source>
</evidence>
<evidence type="ECO:0000256" key="2">
    <source>
        <dbReference type="ARBA" id="ARBA00001946"/>
    </source>
</evidence>
<dbReference type="PANTHER" id="PTHR19288">
    <property type="entry name" value="4-NITROPHENYLPHOSPHATASE-RELATED"/>
    <property type="match status" value="1"/>
</dbReference>
<comment type="catalytic activity">
    <reaction evidence="1">
        <text>a ribonucleoside 5'-phosphate + H2O = a ribonucleoside + phosphate</text>
        <dbReference type="Rhea" id="RHEA:12484"/>
        <dbReference type="ChEBI" id="CHEBI:15377"/>
        <dbReference type="ChEBI" id="CHEBI:18254"/>
        <dbReference type="ChEBI" id="CHEBI:43474"/>
        <dbReference type="ChEBI" id="CHEBI:58043"/>
        <dbReference type="EC" id="3.1.3.5"/>
    </reaction>
</comment>
<dbReference type="GO" id="GO:0046872">
    <property type="term" value="F:metal ion binding"/>
    <property type="evidence" value="ECO:0007669"/>
    <property type="project" value="UniProtKB-KW"/>
</dbReference>
<protein>
    <recommendedName>
        <fullName evidence="10">Ribonucleotide monophosphatase NagD</fullName>
        <ecNumber evidence="4">3.1.3.5</ecNumber>
    </recommendedName>
</protein>
<dbReference type="SUPFAM" id="SSF56784">
    <property type="entry name" value="HAD-like"/>
    <property type="match status" value="1"/>
</dbReference>
<keyword evidence="12" id="KW-1185">Reference proteome</keyword>
<sequence length="253" mass="27654">MKSHLLLDMDGVVLHDNDLIPGADRFLHTIMERGIDFRFITNYPSQTPADLQNRLRAAGVDIPVEKFFNSAMATAAFLSKQNGKKAYVIGEGALTHELYKIGFTVTDIDPDVVVVGETRSYNWEMIRKASYFVKNGARFIATNPDVAGPGGSPACGALCAPIERISGKKPLYIGKPSAFMLRAALDSMKAHSENSLIIGDNMHTDILAGVQAGVQTVLVLSGYSKLEDLDLFPYRPNHVFNALGEIDPDQLEL</sequence>
<dbReference type="CDD" id="cd07530">
    <property type="entry name" value="HAD_Pase_UmpH-like"/>
    <property type="match status" value="1"/>
</dbReference>
<keyword evidence="6" id="KW-0378">Hydrolase</keyword>
<dbReference type="AlphaFoldDB" id="A0A345UGQ8"/>
<keyword evidence="7" id="KW-0460">Magnesium</keyword>
<evidence type="ECO:0000256" key="9">
    <source>
        <dbReference type="ARBA" id="ARBA00058971"/>
    </source>
</evidence>
<comment type="function">
    <text evidence="9">Catalyzes the dephosphorylation of an unusually broad range of substrate including deoxyribo- and ribonucleoside tri-, di-, and monophosphates, as well as polyphosphate and glucose-1-P (Glu1P).</text>
</comment>
<gene>
    <name evidence="11" type="ORF">CYPRO_0372</name>
</gene>
<dbReference type="RefSeq" id="WP_270049191.1">
    <property type="nucleotide sequence ID" value="NZ_CP027806.1"/>
</dbReference>
<dbReference type="Pfam" id="PF13344">
    <property type="entry name" value="Hydrolase_6"/>
    <property type="match status" value="1"/>
</dbReference>
<comment type="similarity">
    <text evidence="3">Belongs to the HAD-like hydrolase superfamily. NagD family.</text>
</comment>
<dbReference type="GO" id="GO:0005737">
    <property type="term" value="C:cytoplasm"/>
    <property type="evidence" value="ECO:0007669"/>
    <property type="project" value="TreeGrafter"/>
</dbReference>
<evidence type="ECO:0000256" key="3">
    <source>
        <dbReference type="ARBA" id="ARBA00006696"/>
    </source>
</evidence>
<dbReference type="KEGG" id="cprv:CYPRO_0372"/>
<dbReference type="FunFam" id="3.40.50.1000:FF:000016">
    <property type="entry name" value="HAD family hydrolase"/>
    <property type="match status" value="1"/>
</dbReference>
<dbReference type="PANTHER" id="PTHR19288:SF46">
    <property type="entry name" value="HALOACID DEHALOGENASE-LIKE HYDROLASE DOMAIN-CONTAINING PROTEIN 2"/>
    <property type="match status" value="1"/>
</dbReference>
<evidence type="ECO:0000313" key="12">
    <source>
        <dbReference type="Proteomes" id="UP000254808"/>
    </source>
</evidence>
<dbReference type="Proteomes" id="UP000254808">
    <property type="component" value="Chromosome"/>
</dbReference>
<evidence type="ECO:0000256" key="5">
    <source>
        <dbReference type="ARBA" id="ARBA00022723"/>
    </source>
</evidence>
<accession>A0A345UGQ8</accession>
<dbReference type="InterPro" id="IPR023214">
    <property type="entry name" value="HAD_sf"/>
</dbReference>
<evidence type="ECO:0000313" key="11">
    <source>
        <dbReference type="EMBL" id="AXI99659.1"/>
    </source>
</evidence>
<reference evidence="11 12" key="1">
    <citation type="submission" date="2018-03" db="EMBL/GenBank/DDBJ databases">
        <title>Phenotypic and genomic properties of Cyclonatronum proteinivorum gen. nov., sp. nov., a haloalkaliphilic bacteroidete from soda lakes possessing Na+-translocating rhodopsin.</title>
        <authorList>
            <person name="Toshchakov S.V."/>
            <person name="Korzhenkov A."/>
            <person name="Samarov N.I."/>
            <person name="Kublanov I.V."/>
            <person name="Muntyan M.S."/>
            <person name="Sorokin D.Y."/>
        </authorList>
    </citation>
    <scope>NUCLEOTIDE SEQUENCE [LARGE SCALE GENOMIC DNA]</scope>
    <source>
        <strain evidence="11 12">Omega</strain>
    </source>
</reference>
<dbReference type="GO" id="GO:0008253">
    <property type="term" value="F:5'-nucleotidase activity"/>
    <property type="evidence" value="ECO:0007669"/>
    <property type="project" value="UniProtKB-EC"/>
</dbReference>
<dbReference type="InterPro" id="IPR036412">
    <property type="entry name" value="HAD-like_sf"/>
</dbReference>
<dbReference type="EMBL" id="CP027806">
    <property type="protein sequence ID" value="AXI99659.1"/>
    <property type="molecule type" value="Genomic_DNA"/>
</dbReference>
<evidence type="ECO:0000256" key="4">
    <source>
        <dbReference type="ARBA" id="ARBA00012643"/>
    </source>
</evidence>
<keyword evidence="5" id="KW-0479">Metal-binding</keyword>
<dbReference type="InterPro" id="IPR006357">
    <property type="entry name" value="HAD-SF_hydro_IIA"/>
</dbReference>
<dbReference type="NCBIfam" id="TIGR01460">
    <property type="entry name" value="HAD-SF-IIA"/>
    <property type="match status" value="1"/>
</dbReference>
<comment type="cofactor">
    <cofactor evidence="2">
        <name>Mg(2+)</name>
        <dbReference type="ChEBI" id="CHEBI:18420"/>
    </cofactor>
</comment>
<dbReference type="NCBIfam" id="NF007762">
    <property type="entry name" value="PRK10444.1"/>
    <property type="match status" value="1"/>
</dbReference>
<dbReference type="Gene3D" id="3.40.50.1000">
    <property type="entry name" value="HAD superfamily/HAD-like"/>
    <property type="match status" value="2"/>
</dbReference>
<evidence type="ECO:0000256" key="1">
    <source>
        <dbReference type="ARBA" id="ARBA00000815"/>
    </source>
</evidence>
<dbReference type="EC" id="3.1.3.5" evidence="4"/>
<evidence type="ECO:0000256" key="8">
    <source>
        <dbReference type="ARBA" id="ARBA00023277"/>
    </source>
</evidence>
<organism evidence="11 12">
    <name type="scientific">Cyclonatronum proteinivorum</name>
    <dbReference type="NCBI Taxonomy" id="1457365"/>
    <lineage>
        <taxon>Bacteria</taxon>
        <taxon>Pseudomonadati</taxon>
        <taxon>Balneolota</taxon>
        <taxon>Balneolia</taxon>
        <taxon>Balneolales</taxon>
        <taxon>Cyclonatronaceae</taxon>
        <taxon>Cyclonatronum</taxon>
    </lineage>
</organism>
<evidence type="ECO:0000256" key="7">
    <source>
        <dbReference type="ARBA" id="ARBA00022842"/>
    </source>
</evidence>